<feature type="transmembrane region" description="Helical" evidence="1">
    <location>
        <begin position="128"/>
        <end position="147"/>
    </location>
</feature>
<dbReference type="GeneID" id="56033796"/>
<dbReference type="OrthoDB" id="147208at2157"/>
<dbReference type="AlphaFoldDB" id="A0A7D5L3E4"/>
<name>A0A7D5L3E4_9EURY</name>
<feature type="transmembrane region" description="Helical" evidence="1">
    <location>
        <begin position="168"/>
        <end position="186"/>
    </location>
</feature>
<dbReference type="Proteomes" id="UP000509241">
    <property type="component" value="Chromosome"/>
</dbReference>
<evidence type="ECO:0000313" key="3">
    <source>
        <dbReference type="Proteomes" id="UP000509241"/>
    </source>
</evidence>
<sequence>MVVNGEGVTYVGGAVIAMVVLAAAIVGIGTILWLLFRLFTVPGVVVHEFAHKWACEFVGVPVLEVAYFRLSDPPGYVRHAQPERYRETFVVSVAPFLVNTVTAFVAFLCLATFLETTGSIRAASGEEIVIAVVLGWLGLSVGMHAFPSTGDANSLWSRSRAEWRRSPTVLLAIPVVVVIYVANLLSWLGADWLYALGIGVVAFSFIGPPIF</sequence>
<feature type="transmembrane region" description="Helical" evidence="1">
    <location>
        <begin position="88"/>
        <end position="113"/>
    </location>
</feature>
<organism evidence="2 3">
    <name type="scientific">Natrinema halophilum</name>
    <dbReference type="NCBI Taxonomy" id="1699371"/>
    <lineage>
        <taxon>Archaea</taxon>
        <taxon>Methanobacteriati</taxon>
        <taxon>Methanobacteriota</taxon>
        <taxon>Stenosarchaea group</taxon>
        <taxon>Halobacteria</taxon>
        <taxon>Halobacteriales</taxon>
        <taxon>Natrialbaceae</taxon>
        <taxon>Natrinema</taxon>
    </lineage>
</organism>
<accession>A0A7D5L3E4</accession>
<keyword evidence="1" id="KW-1133">Transmembrane helix</keyword>
<proteinExistence type="predicted"/>
<protein>
    <submittedName>
        <fullName evidence="2">DUF3267 domain-containing protein</fullName>
    </submittedName>
</protein>
<feature type="transmembrane region" description="Helical" evidence="1">
    <location>
        <begin position="12"/>
        <end position="36"/>
    </location>
</feature>
<keyword evidence="1" id="KW-0812">Transmembrane</keyword>
<evidence type="ECO:0000313" key="2">
    <source>
        <dbReference type="EMBL" id="QLG49325.1"/>
    </source>
</evidence>
<keyword evidence="1" id="KW-0472">Membrane</keyword>
<feature type="transmembrane region" description="Helical" evidence="1">
    <location>
        <begin position="192"/>
        <end position="210"/>
    </location>
</feature>
<dbReference type="RefSeq" id="WP_179261060.1">
    <property type="nucleotide sequence ID" value="NZ_CP058601.1"/>
</dbReference>
<keyword evidence="3" id="KW-1185">Reference proteome</keyword>
<dbReference type="EMBL" id="CP058601">
    <property type="protein sequence ID" value="QLG49325.1"/>
    <property type="molecule type" value="Genomic_DNA"/>
</dbReference>
<reference evidence="2 3" key="1">
    <citation type="submission" date="2020-07" db="EMBL/GenBank/DDBJ databases">
        <authorList>
            <person name="Cui H."/>
        </authorList>
    </citation>
    <scope>NUCLEOTIDE SEQUENCE [LARGE SCALE GENOMIC DNA]</scope>
    <source>
        <strain evidence="2 3">YPL8</strain>
    </source>
</reference>
<gene>
    <name evidence="2" type="ORF">HYG82_10855</name>
</gene>
<evidence type="ECO:0000256" key="1">
    <source>
        <dbReference type="SAM" id="Phobius"/>
    </source>
</evidence>
<dbReference type="KEGG" id="haly:HYG82_10855"/>